<accession>A0A6J5NU16</accession>
<reference evidence="1" key="1">
    <citation type="submission" date="2020-04" db="EMBL/GenBank/DDBJ databases">
        <authorList>
            <person name="Chiriac C."/>
            <person name="Salcher M."/>
            <person name="Ghai R."/>
            <person name="Kavagutti S V."/>
        </authorList>
    </citation>
    <scope>NUCLEOTIDE SEQUENCE</scope>
</reference>
<dbReference type="EMBL" id="LR796725">
    <property type="protein sequence ID" value="CAB4162477.1"/>
    <property type="molecule type" value="Genomic_DNA"/>
</dbReference>
<organism evidence="1">
    <name type="scientific">uncultured Caudovirales phage</name>
    <dbReference type="NCBI Taxonomy" id="2100421"/>
    <lineage>
        <taxon>Viruses</taxon>
        <taxon>Duplodnaviria</taxon>
        <taxon>Heunggongvirae</taxon>
        <taxon>Uroviricota</taxon>
        <taxon>Caudoviricetes</taxon>
        <taxon>Peduoviridae</taxon>
        <taxon>Maltschvirus</taxon>
        <taxon>Maltschvirus maltsch</taxon>
    </lineage>
</organism>
<protein>
    <submittedName>
        <fullName evidence="1">Uncharacterized protein</fullName>
    </submittedName>
</protein>
<sequence length="122" mass="14095">MLRIQKATSSNLIVTVTELTTVSPVFYLFEFEHEQSFLKYYCILANISTATSRYDEFLLVDGVDVTFDYDGYYTYRIYQQTSSTNLDPDLSDGLVEEGRAHVYEIDSPSIEFSSNITFNIYE</sequence>
<gene>
    <name evidence="1" type="ORF">UFOVP775_44</name>
</gene>
<evidence type="ECO:0000313" key="1">
    <source>
        <dbReference type="EMBL" id="CAB4162477.1"/>
    </source>
</evidence>
<proteinExistence type="predicted"/>
<name>A0A6J5NU16_9CAUD</name>